<keyword evidence="3" id="KW-1185">Reference proteome</keyword>
<dbReference type="PANTHER" id="PTHR39767:SF2">
    <property type="entry name" value="CHROMOSOME UNDETERMINED SCAFFOLD_1, WHOLE GENOME SHOTGUN SEQUENCE"/>
    <property type="match status" value="1"/>
</dbReference>
<evidence type="ECO:0000313" key="3">
    <source>
        <dbReference type="Proteomes" id="UP000692954"/>
    </source>
</evidence>
<keyword evidence="1" id="KW-0732">Signal</keyword>
<organism evidence="2 3">
    <name type="scientific">Paramecium sonneborni</name>
    <dbReference type="NCBI Taxonomy" id="65129"/>
    <lineage>
        <taxon>Eukaryota</taxon>
        <taxon>Sar</taxon>
        <taxon>Alveolata</taxon>
        <taxon>Ciliophora</taxon>
        <taxon>Intramacronucleata</taxon>
        <taxon>Oligohymenophorea</taxon>
        <taxon>Peniculida</taxon>
        <taxon>Parameciidae</taxon>
        <taxon>Paramecium</taxon>
    </lineage>
</organism>
<proteinExistence type="predicted"/>
<evidence type="ECO:0000256" key="1">
    <source>
        <dbReference type="SAM" id="SignalP"/>
    </source>
</evidence>
<reference evidence="2" key="1">
    <citation type="submission" date="2021-01" db="EMBL/GenBank/DDBJ databases">
        <authorList>
            <consortium name="Genoscope - CEA"/>
            <person name="William W."/>
        </authorList>
    </citation>
    <scope>NUCLEOTIDE SEQUENCE</scope>
</reference>
<dbReference type="InterPro" id="IPR006212">
    <property type="entry name" value="Furin_repeat"/>
</dbReference>
<dbReference type="OrthoDB" id="282545at2759"/>
<dbReference type="SMART" id="SM00261">
    <property type="entry name" value="FU"/>
    <property type="match status" value="1"/>
</dbReference>
<accession>A0A8S1LRZ5</accession>
<feature type="signal peptide" evidence="1">
    <location>
        <begin position="1"/>
        <end position="20"/>
    </location>
</feature>
<dbReference type="AlphaFoldDB" id="A0A8S1LRZ5"/>
<sequence>MNFRIAILLFLVCGVSSVLGELVVVSKSFQGNPIKEAEGWAVVGAPSLITECGGTFMFGGFRVFGSRTTVSKVFQLPPHSLINIKVQFWKIDSWDNEEAYIFVDDQLAWSRKFQVNEGDGQKCGQGGDWREMTLNLDLNVRHTGTTAIVLFTSDLNEAPDNESWAIRDFVISIEKCPDGCSACQFDDKTENCSFWQSFSSSWGALQSNLLGADGWEVTGGQTSSSDCGGVALYGGYQKMGGRFIVSKILKINPHYKLKIKVLWAKIDSWDNEAAQIKVDGNMVWERNFQWYEGYSGKICGSPVYAQKAFFARTEVDIVHTGDQVKIEFTTTLDEDVNNESFGLRDFNIYYAACSKNCAECTGPKDSDCKKCANNWALVEGKCQALPSFFVLEQSFLEDKFTGINGWTITSKVPAGKEIGECGGKSLVGGFGIFGVDASASKTFQVPSHRRLKLQTTFYKIDSWDEEFMIIQVDGVEIKRFFWNLQTGGANICGQGIWFDGIIPFEQILFHSTPQVSILFTSTLNQEAGDESWGFRDFKLFYEPLEACAIVYSECFFKGKKTEICSKSPNFLKDKIPLQSKSIRIPPQGRLTLFEKNDYNGKKVTFTEDQTCLDNFDFSLIHLSGQVEGGWVEVEQ</sequence>
<dbReference type="CDD" id="cd00064">
    <property type="entry name" value="FU"/>
    <property type="match status" value="1"/>
</dbReference>
<dbReference type="Proteomes" id="UP000692954">
    <property type="component" value="Unassembled WGS sequence"/>
</dbReference>
<name>A0A8S1LRZ5_9CILI</name>
<gene>
    <name evidence="2" type="ORF">PSON_ATCC_30995.1.T0270375</name>
</gene>
<comment type="caution">
    <text evidence="2">The sequence shown here is derived from an EMBL/GenBank/DDBJ whole genome shotgun (WGS) entry which is preliminary data.</text>
</comment>
<dbReference type="EMBL" id="CAJJDN010000027">
    <property type="protein sequence ID" value="CAD8071148.1"/>
    <property type="molecule type" value="Genomic_DNA"/>
</dbReference>
<evidence type="ECO:0000313" key="2">
    <source>
        <dbReference type="EMBL" id="CAD8071148.1"/>
    </source>
</evidence>
<feature type="chain" id="PRO_5035833295" evidence="1">
    <location>
        <begin position="21"/>
        <end position="635"/>
    </location>
</feature>
<dbReference type="PANTHER" id="PTHR39767">
    <property type="entry name" value="CALCIUM/CALMODULIN-BINDING MEMBRANE PROTEIN PCM4-RELATED"/>
    <property type="match status" value="1"/>
</dbReference>
<protein>
    <submittedName>
        <fullName evidence="2">Uncharacterized protein</fullName>
    </submittedName>
</protein>